<name>A0A0P6W3J8_9BACI</name>
<dbReference type="EMBL" id="LIXZ01000005">
    <property type="protein sequence ID" value="KPL60008.1"/>
    <property type="molecule type" value="Genomic_DNA"/>
</dbReference>
<evidence type="ECO:0000313" key="1">
    <source>
        <dbReference type="EMBL" id="KPL60008.1"/>
    </source>
</evidence>
<protein>
    <recommendedName>
        <fullName evidence="3">SRPBCC family protein</fullName>
    </recommendedName>
</protein>
<dbReference type="CDD" id="cd07812">
    <property type="entry name" value="SRPBCC"/>
    <property type="match status" value="1"/>
</dbReference>
<organism evidence="1 2">
    <name type="scientific">Rossellomorea vietnamensis</name>
    <dbReference type="NCBI Taxonomy" id="218284"/>
    <lineage>
        <taxon>Bacteria</taxon>
        <taxon>Bacillati</taxon>
        <taxon>Bacillota</taxon>
        <taxon>Bacilli</taxon>
        <taxon>Bacillales</taxon>
        <taxon>Bacillaceae</taxon>
        <taxon>Rossellomorea</taxon>
    </lineage>
</organism>
<dbReference type="RefSeq" id="WP_060671976.1">
    <property type="nucleotide sequence ID" value="NZ_LIXZ01000005.1"/>
</dbReference>
<dbReference type="InterPro" id="IPR023393">
    <property type="entry name" value="START-like_dom_sf"/>
</dbReference>
<dbReference type="OrthoDB" id="2374625at2"/>
<dbReference type="SUPFAM" id="SSF55961">
    <property type="entry name" value="Bet v1-like"/>
    <property type="match status" value="1"/>
</dbReference>
<dbReference type="Proteomes" id="UP000050398">
    <property type="component" value="Unassembled WGS sequence"/>
</dbReference>
<gene>
    <name evidence="1" type="ORF">AM506_08005</name>
</gene>
<sequence>MGNGIHHVNVNASRSDVWTFIRDINAWAPLVPGYKEHTIYSDNQSTWKFTVHYGVVTKKIHVNVRITDWKEPSEVKFTLQGINQRFTGAGYFKADEVNTAITRMTGSLSIESTSPVAKVLQNAFDKMVAELTRELTIAMGEVIERNKI</sequence>
<dbReference type="Pfam" id="PF10604">
    <property type="entry name" value="Polyketide_cyc2"/>
    <property type="match status" value="1"/>
</dbReference>
<proteinExistence type="predicted"/>
<dbReference type="AlphaFoldDB" id="A0A0P6W3J8"/>
<comment type="caution">
    <text evidence="1">The sequence shown here is derived from an EMBL/GenBank/DDBJ whole genome shotgun (WGS) entry which is preliminary data.</text>
</comment>
<dbReference type="PATRIC" id="fig|218284.4.peg.3219"/>
<dbReference type="InterPro" id="IPR019587">
    <property type="entry name" value="Polyketide_cyclase/dehydratase"/>
</dbReference>
<dbReference type="Gene3D" id="3.30.530.20">
    <property type="match status" value="1"/>
</dbReference>
<evidence type="ECO:0008006" key="3">
    <source>
        <dbReference type="Google" id="ProtNLM"/>
    </source>
</evidence>
<evidence type="ECO:0000313" key="2">
    <source>
        <dbReference type="Proteomes" id="UP000050398"/>
    </source>
</evidence>
<reference evidence="1 2" key="1">
    <citation type="submission" date="2015-08" db="EMBL/GenBank/DDBJ databases">
        <title>Draft Genome Sequence of Bacillus vietnamensis UCD-SED5.</title>
        <authorList>
            <person name="Lee R.D."/>
            <person name="Jospin G."/>
            <person name="Lang J.M."/>
            <person name="Coil D.A."/>
            <person name="Eisen J.A."/>
        </authorList>
    </citation>
    <scope>NUCLEOTIDE SEQUENCE [LARGE SCALE GENOMIC DNA]</scope>
    <source>
        <strain evidence="1 2">UCD-SED5</strain>
    </source>
</reference>
<accession>A0A0P6W3J8</accession>